<sequence length="340" mass="38751">MSQCLPVSAKMSKAKKVLDEARETQNRELDLVDKGLSSFEELPGLSCTMAKKKHRPPLKRKVISIETKIEILNRFDNGQTATEIARSLDFNEATVRTIKKNETEIRRAGSTVSSISTKFTNRARAPILEKMERALSIWIDDCYNINAALSQQIIQEKALSIYGLLEQNGEPSSSIDFVASNGWFEKFKKRFSIHSLKFKGEAASADDISATTYPEEIQEFIKEEEILPDQVFNADETGLFWKKMPNRNEANNSQSDDSSSEETDPMSLTIDKLREGFAYASSLESCFLNSDPLIERRLKFKRELEKILLPYKECYKEALKATKQSKITDFYKEPPKKKPC</sequence>
<name>A0ABM4GCG1_DROKI</name>
<protein>
    <submittedName>
        <fullName evidence="7 8">CENPB DNA-binding domain-containing protein 1 isoform X1</fullName>
    </submittedName>
</protein>
<dbReference type="PANTHER" id="PTHR19303">
    <property type="entry name" value="TRANSPOSON"/>
    <property type="match status" value="1"/>
</dbReference>
<dbReference type="RefSeq" id="XP_070140403.1">
    <property type="nucleotide sequence ID" value="XM_070284302.1"/>
</dbReference>
<dbReference type="Pfam" id="PF04218">
    <property type="entry name" value="CENP-B_N"/>
    <property type="match status" value="1"/>
</dbReference>
<evidence type="ECO:0000313" key="9">
    <source>
        <dbReference type="RefSeq" id="XP_070140404.1"/>
    </source>
</evidence>
<evidence type="ECO:0000313" key="13">
    <source>
        <dbReference type="RefSeq" id="XP_070140408.1"/>
    </source>
</evidence>
<keyword evidence="3" id="KW-0539">Nucleus</keyword>
<organism evidence="6 13">
    <name type="scientific">Drosophila kikkawai</name>
    <name type="common">Fruit fly</name>
    <dbReference type="NCBI Taxonomy" id="30033"/>
    <lineage>
        <taxon>Eukaryota</taxon>
        <taxon>Metazoa</taxon>
        <taxon>Ecdysozoa</taxon>
        <taxon>Arthropoda</taxon>
        <taxon>Hexapoda</taxon>
        <taxon>Insecta</taxon>
        <taxon>Pterygota</taxon>
        <taxon>Neoptera</taxon>
        <taxon>Endopterygota</taxon>
        <taxon>Diptera</taxon>
        <taxon>Brachycera</taxon>
        <taxon>Muscomorpha</taxon>
        <taxon>Ephydroidea</taxon>
        <taxon>Drosophilidae</taxon>
        <taxon>Drosophila</taxon>
        <taxon>Sophophora</taxon>
    </lineage>
</organism>
<proteinExistence type="predicted"/>
<accession>A0ABM4GCG1</accession>
<evidence type="ECO:0000259" key="5">
    <source>
        <dbReference type="PROSITE" id="PS51253"/>
    </source>
</evidence>
<dbReference type="InterPro" id="IPR007889">
    <property type="entry name" value="HTH_Psq"/>
</dbReference>
<feature type="compositionally biased region" description="Low complexity" evidence="4">
    <location>
        <begin position="248"/>
        <end position="257"/>
    </location>
</feature>
<dbReference type="InterPro" id="IPR036388">
    <property type="entry name" value="WH-like_DNA-bd_sf"/>
</dbReference>
<dbReference type="PROSITE" id="PS51253">
    <property type="entry name" value="HTH_CENPB"/>
    <property type="match status" value="1"/>
</dbReference>
<evidence type="ECO:0000313" key="6">
    <source>
        <dbReference type="Proteomes" id="UP001652661"/>
    </source>
</evidence>
<evidence type="ECO:0000313" key="8">
    <source>
        <dbReference type="RefSeq" id="XP_070140403.1"/>
    </source>
</evidence>
<evidence type="ECO:0000313" key="11">
    <source>
        <dbReference type="RefSeq" id="XP_070140406.1"/>
    </source>
</evidence>
<keyword evidence="2 7" id="KW-0238">DNA-binding</keyword>
<evidence type="ECO:0000313" key="7">
    <source>
        <dbReference type="RefSeq" id="XP_070140402.1"/>
    </source>
</evidence>
<dbReference type="RefSeq" id="XP_070140404.1">
    <property type="nucleotide sequence ID" value="XM_070284303.1"/>
</dbReference>
<dbReference type="GO" id="GO:0003677">
    <property type="term" value="F:DNA binding"/>
    <property type="evidence" value="ECO:0007669"/>
    <property type="project" value="UniProtKB-KW"/>
</dbReference>
<evidence type="ECO:0000313" key="10">
    <source>
        <dbReference type="RefSeq" id="XP_070140405.1"/>
    </source>
</evidence>
<dbReference type="Gene3D" id="1.10.10.60">
    <property type="entry name" value="Homeodomain-like"/>
    <property type="match status" value="1"/>
</dbReference>
<feature type="region of interest" description="Disordered" evidence="4">
    <location>
        <begin position="243"/>
        <end position="265"/>
    </location>
</feature>
<comment type="subcellular location">
    <subcellularLocation>
        <location evidence="1">Nucleus</location>
    </subcellularLocation>
</comment>
<reference evidence="6 7" key="1">
    <citation type="submission" date="2025-05" db="UniProtKB">
        <authorList>
            <consortium name="RefSeq"/>
        </authorList>
    </citation>
    <scope>NUCLEOTIDE SEQUENCE [LARGE SCALE GENOMIC DNA]</scope>
    <source>
        <strain evidence="6 7">14028-0561.14</strain>
        <tissue evidence="7 8">Whole fly</tissue>
    </source>
</reference>
<dbReference type="RefSeq" id="XP_070140408.1">
    <property type="nucleotide sequence ID" value="XM_070284307.1"/>
</dbReference>
<evidence type="ECO:0000256" key="1">
    <source>
        <dbReference type="ARBA" id="ARBA00004123"/>
    </source>
</evidence>
<dbReference type="Pfam" id="PF03221">
    <property type="entry name" value="HTH_Tnp_Tc5"/>
    <property type="match status" value="1"/>
</dbReference>
<evidence type="ECO:0000256" key="4">
    <source>
        <dbReference type="SAM" id="MobiDB-lite"/>
    </source>
</evidence>
<dbReference type="InterPro" id="IPR009057">
    <property type="entry name" value="Homeodomain-like_sf"/>
</dbReference>
<feature type="domain" description="HTH CENPB-type" evidence="5">
    <location>
        <begin position="119"/>
        <end position="197"/>
    </location>
</feature>
<dbReference type="RefSeq" id="XP_070140402.1">
    <property type="nucleotide sequence ID" value="XM_070284301.1"/>
</dbReference>
<dbReference type="RefSeq" id="XP_070140406.1">
    <property type="nucleotide sequence ID" value="XM_070284305.1"/>
</dbReference>
<dbReference type="SUPFAM" id="SSF46689">
    <property type="entry name" value="Homeodomain-like"/>
    <property type="match status" value="2"/>
</dbReference>
<keyword evidence="6" id="KW-1185">Reference proteome</keyword>
<dbReference type="GeneID" id="108081515"/>
<evidence type="ECO:0000313" key="12">
    <source>
        <dbReference type="RefSeq" id="XP_070140407.1"/>
    </source>
</evidence>
<dbReference type="InterPro" id="IPR006600">
    <property type="entry name" value="HTH_CenpB_DNA-bd_dom"/>
</dbReference>
<gene>
    <name evidence="7 8 9 10 11 12 13" type="primary">ics</name>
</gene>
<dbReference type="InterPro" id="IPR050863">
    <property type="entry name" value="CenT-Element_Derived"/>
</dbReference>
<dbReference type="Proteomes" id="UP001652661">
    <property type="component" value="Chromosome 2R"/>
</dbReference>
<dbReference type="PANTHER" id="PTHR19303:SF26">
    <property type="entry name" value="TIGGER TRANSPOSABLE ELEMENT-DERIVED PROTEIN 1"/>
    <property type="match status" value="1"/>
</dbReference>
<dbReference type="Gene3D" id="1.10.10.10">
    <property type="entry name" value="Winged helix-like DNA-binding domain superfamily/Winged helix DNA-binding domain"/>
    <property type="match status" value="1"/>
</dbReference>
<evidence type="ECO:0000256" key="2">
    <source>
        <dbReference type="ARBA" id="ARBA00023125"/>
    </source>
</evidence>
<dbReference type="SMART" id="SM00674">
    <property type="entry name" value="CENPB"/>
    <property type="match status" value="1"/>
</dbReference>
<dbReference type="RefSeq" id="XP_070140405.1">
    <property type="nucleotide sequence ID" value="XM_070284304.1"/>
</dbReference>
<dbReference type="RefSeq" id="XP_070140407.1">
    <property type="nucleotide sequence ID" value="XM_070284306.1"/>
</dbReference>
<evidence type="ECO:0000256" key="3">
    <source>
        <dbReference type="ARBA" id="ARBA00023242"/>
    </source>
</evidence>